<sequence>MFLEFKIVTSSGKNSKKQIAKARNEDSRQRERNRLSIIQRRHTEPAERRSARLEDARLRTQESRSAATDLVRYQQNGCERVRIAGTRTQRTADLNLQYHRLAFRYNPAIDYSSSRNVVIGQMSHVCTYCQALKFNNETKGMCCAGGKIKLPHLEAPPEPLKTLLSGSTAESKHFLSNIRKYNSCFQMTSFGAEIVTAQFMPTFKIKGQIYHKAGSLLPFKDRDLKFLQMYFIGDDKDEIDARYGIHTSLRRSIISQLQELLHERSNLVQLFKIAIDMMPSDTHKIVIHADKTPVGEHVRRYNAPTINEVAIVMVGDQFQPRDIVLHRRNDQLINVGEIHRCYDALQYPIIFWDGADGYHFNVKMVNPVNGAEINKKCSAMNFYAYRLMIRRNEDNYIMKYRQLFHQYIVDMYVKI</sequence>
<keyword evidence="2" id="KW-0347">Helicase</keyword>
<evidence type="ECO:0000256" key="1">
    <source>
        <dbReference type="SAM" id="MobiDB-lite"/>
    </source>
</evidence>
<accession>A0A8X6RF48</accession>
<dbReference type="GO" id="GO:0004386">
    <property type="term" value="F:helicase activity"/>
    <property type="evidence" value="ECO:0007669"/>
    <property type="project" value="UniProtKB-KW"/>
</dbReference>
<keyword evidence="2" id="KW-0378">Hydrolase</keyword>
<protein>
    <submittedName>
        <fullName evidence="2">ATP-dependent DNA helicase</fullName>
    </submittedName>
</protein>
<organism evidence="2 3">
    <name type="scientific">Trichonephila clavipes</name>
    <name type="common">Golden silk orbweaver</name>
    <name type="synonym">Nephila clavipes</name>
    <dbReference type="NCBI Taxonomy" id="2585209"/>
    <lineage>
        <taxon>Eukaryota</taxon>
        <taxon>Metazoa</taxon>
        <taxon>Ecdysozoa</taxon>
        <taxon>Arthropoda</taxon>
        <taxon>Chelicerata</taxon>
        <taxon>Arachnida</taxon>
        <taxon>Araneae</taxon>
        <taxon>Araneomorphae</taxon>
        <taxon>Entelegynae</taxon>
        <taxon>Araneoidea</taxon>
        <taxon>Nephilidae</taxon>
        <taxon>Trichonephila</taxon>
    </lineage>
</organism>
<feature type="region of interest" description="Disordered" evidence="1">
    <location>
        <begin position="13"/>
        <end position="34"/>
    </location>
</feature>
<dbReference type="PANTHER" id="PTHR45786:SF74">
    <property type="entry name" value="ATP-DEPENDENT DNA HELICASE"/>
    <property type="match status" value="1"/>
</dbReference>
<dbReference type="Proteomes" id="UP000887159">
    <property type="component" value="Unassembled WGS sequence"/>
</dbReference>
<reference evidence="2" key="1">
    <citation type="submission" date="2020-08" db="EMBL/GenBank/DDBJ databases">
        <title>Multicomponent nature underlies the extraordinary mechanical properties of spider dragline silk.</title>
        <authorList>
            <person name="Kono N."/>
            <person name="Nakamura H."/>
            <person name="Mori M."/>
            <person name="Yoshida Y."/>
            <person name="Ohtoshi R."/>
            <person name="Malay A.D."/>
            <person name="Moran D.A.P."/>
            <person name="Tomita M."/>
            <person name="Numata K."/>
            <person name="Arakawa K."/>
        </authorList>
    </citation>
    <scope>NUCLEOTIDE SEQUENCE</scope>
</reference>
<dbReference type="EMBL" id="BMAU01021132">
    <property type="protein sequence ID" value="GFX91414.1"/>
    <property type="molecule type" value="Genomic_DNA"/>
</dbReference>
<name>A0A8X6RF48_TRICX</name>
<keyword evidence="2" id="KW-0067">ATP-binding</keyword>
<keyword evidence="2" id="KW-0547">Nucleotide-binding</keyword>
<comment type="caution">
    <text evidence="2">The sequence shown here is derived from an EMBL/GenBank/DDBJ whole genome shotgun (WGS) entry which is preliminary data.</text>
</comment>
<dbReference type="AlphaFoldDB" id="A0A8X6RF48"/>
<evidence type="ECO:0000313" key="3">
    <source>
        <dbReference type="Proteomes" id="UP000887159"/>
    </source>
</evidence>
<gene>
    <name evidence="2" type="primary">evm_014604</name>
    <name evidence="2" type="ORF">TNCV_3544971</name>
</gene>
<evidence type="ECO:0000313" key="2">
    <source>
        <dbReference type="EMBL" id="GFX91414.1"/>
    </source>
</evidence>
<keyword evidence="3" id="KW-1185">Reference proteome</keyword>
<feature type="compositionally biased region" description="Basic and acidic residues" evidence="1">
    <location>
        <begin position="22"/>
        <end position="34"/>
    </location>
</feature>
<dbReference type="PANTHER" id="PTHR45786">
    <property type="entry name" value="DNA BINDING PROTEIN-LIKE"/>
    <property type="match status" value="1"/>
</dbReference>
<proteinExistence type="predicted"/>